<evidence type="ECO:0000256" key="1">
    <source>
        <dbReference type="SAM" id="MobiDB-lite"/>
    </source>
</evidence>
<dbReference type="KEGG" id="cku:UL82_08635"/>
<reference evidence="3 4" key="1">
    <citation type="journal article" date="2015" name="Genome Announc.">
        <title>Complete Genome Sequence of Corynebacterium kutscheri DSM 20755, a Corynebacterial Type Strain with Remarkably Low G+C Content of Chromosomal DNA.</title>
        <authorList>
            <person name="Ruckert C."/>
            <person name="Albersmeier A."/>
            <person name="Winkler A."/>
            <person name="Tauch A."/>
        </authorList>
    </citation>
    <scope>NUCLEOTIDE SEQUENCE [LARGE SCALE GENOMIC DNA]</scope>
    <source>
        <strain evidence="3 4">DSM 20755</strain>
    </source>
</reference>
<dbReference type="EMBL" id="CP011312">
    <property type="protein sequence ID" value="AKE41883.1"/>
    <property type="molecule type" value="Genomic_DNA"/>
</dbReference>
<dbReference type="RefSeq" id="WP_046440371.1">
    <property type="nucleotide sequence ID" value="NZ_CP011312.1"/>
</dbReference>
<feature type="compositionally biased region" description="Polar residues" evidence="1">
    <location>
        <begin position="83"/>
        <end position="95"/>
    </location>
</feature>
<name>A0A0F6R2X0_9CORY</name>
<feature type="compositionally biased region" description="Low complexity" evidence="1">
    <location>
        <begin position="42"/>
        <end position="61"/>
    </location>
</feature>
<sequence length="345" mass="38386">MRELILVPGESTRTSLVFHERDDVNKQFFLAVDDSLRSTLLGEETTTHTHPVATDTTTTDTAAEKKHTDTPESSVTEVEKTVTPATQFDPRQSNPLKMRPREIQERIRGGASIEEVAELNDVVPSRIETYAHPILLERARIAELAKKSHPVRDDGPAKLTLWEILATAFAARDIDLSQTTWDAYRDPSQQWIVKISWKAGLSENEAEYSYHRHGTGATTAVARNGAAADLIDPDFIQPVRKLSSLSHQDQVAGIDALIGTRPYSIKHTRDDLPVVQDAAQDSPTPTIAATPAEQPTESVVEAEGEDFLQHPDNTTTQSKRRRKAITPHWEDVLLGVRTNTKRPRS</sequence>
<feature type="domain" description="DUF3071" evidence="2">
    <location>
        <begin position="1"/>
        <end position="210"/>
    </location>
</feature>
<gene>
    <name evidence="3" type="ORF">UL82_08635</name>
</gene>
<feature type="region of interest" description="Disordered" evidence="1">
    <location>
        <begin position="42"/>
        <end position="95"/>
    </location>
</feature>
<evidence type="ECO:0000313" key="3">
    <source>
        <dbReference type="EMBL" id="AKE41883.1"/>
    </source>
</evidence>
<proteinExistence type="predicted"/>
<protein>
    <recommendedName>
        <fullName evidence="2">DUF3071 domain-containing protein</fullName>
    </recommendedName>
</protein>
<organism evidence="3 4">
    <name type="scientific">Corynebacterium kutscheri</name>
    <dbReference type="NCBI Taxonomy" id="35755"/>
    <lineage>
        <taxon>Bacteria</taxon>
        <taxon>Bacillati</taxon>
        <taxon>Actinomycetota</taxon>
        <taxon>Actinomycetes</taxon>
        <taxon>Mycobacteriales</taxon>
        <taxon>Corynebacteriaceae</taxon>
        <taxon>Corynebacterium</taxon>
    </lineage>
</organism>
<feature type="region of interest" description="Disordered" evidence="1">
    <location>
        <begin position="278"/>
        <end position="326"/>
    </location>
</feature>
<dbReference type="Pfam" id="PF11268">
    <property type="entry name" value="DUF3071"/>
    <property type="match status" value="1"/>
</dbReference>
<evidence type="ECO:0000259" key="2">
    <source>
        <dbReference type="Pfam" id="PF11268"/>
    </source>
</evidence>
<dbReference type="HOGENOM" id="CLU_021151_0_0_11"/>
<dbReference type="Proteomes" id="UP000033457">
    <property type="component" value="Chromosome"/>
</dbReference>
<dbReference type="AlphaFoldDB" id="A0A0F6R2X0"/>
<dbReference type="STRING" id="35755.UL82_08635"/>
<dbReference type="InterPro" id="IPR047682">
    <property type="entry name" value="SepH-like"/>
</dbReference>
<dbReference type="OrthoDB" id="5180791at2"/>
<dbReference type="InterPro" id="IPR021421">
    <property type="entry name" value="DUF3071"/>
</dbReference>
<dbReference type="NCBIfam" id="NF040712">
    <property type="entry name" value="SepH"/>
    <property type="match status" value="1"/>
</dbReference>
<feature type="compositionally biased region" description="Polar residues" evidence="1">
    <location>
        <begin position="279"/>
        <end position="297"/>
    </location>
</feature>
<evidence type="ECO:0000313" key="4">
    <source>
        <dbReference type="Proteomes" id="UP000033457"/>
    </source>
</evidence>
<keyword evidence="4" id="KW-1185">Reference proteome</keyword>
<accession>A0A0F6R2X0</accession>